<keyword evidence="3" id="KW-1185">Reference proteome</keyword>
<keyword evidence="1" id="KW-0812">Transmembrane</keyword>
<evidence type="ECO:0000313" key="3">
    <source>
        <dbReference type="Proteomes" id="UP001595793"/>
    </source>
</evidence>
<protein>
    <submittedName>
        <fullName evidence="2">Uncharacterized protein</fullName>
    </submittedName>
</protein>
<gene>
    <name evidence="2" type="ORF">ACFOS1_13560</name>
</gene>
<feature type="transmembrane region" description="Helical" evidence="1">
    <location>
        <begin position="6"/>
        <end position="29"/>
    </location>
</feature>
<dbReference type="EMBL" id="JBHSAS010000009">
    <property type="protein sequence ID" value="MFC4028442.1"/>
    <property type="molecule type" value="Genomic_DNA"/>
</dbReference>
<sequence>MSKKQIGLAVISVIIILVIIASFFANSFVEKKAISLLEKEVPELKFETLDINIFQNEASLTQIDFNKPTINLKSDELTVSGLNYWKILFGKNIKLNKLEIQSPQIVYNSKNKTSKSADKSDSKSKKFNKDITVDKIQIKEGSFEILDSISKSKLIVKSFDFKIENIHADSTTIKNKIPFEFGQFGLEVDSVTYNLDKRQQLDVAKINIQNKKTLLESLHLTSKYSRQEFQKYTPIEKDMYELTIDSLGFENTDYGFRNDSLKILIGNAFISNANFDIYRDKTLPDDTSIKPMYSEMLRKMSLLLKMDTLKISNSKIVYEEKMKADREPGKVIFANLNATIANLTNFSDQKEFPTTSVSANADFMNEAPLNLQWGFKVNNPSDFFNVSGNMGVLSAKSMNGFLKPGMNVKAEGSITSMRYDFSGNRFKATGGVNIAYKDFKIEVLKNDGTEKSGFLTTVANVFVNHNGESGENANKGLEIERDKTKSFWNYLWLCIRKGALKTFI</sequence>
<organism evidence="2 3">
    <name type="scientific">Zunongwangia endophytica</name>
    <dbReference type="NCBI Taxonomy" id="1808945"/>
    <lineage>
        <taxon>Bacteria</taxon>
        <taxon>Pseudomonadati</taxon>
        <taxon>Bacteroidota</taxon>
        <taxon>Flavobacteriia</taxon>
        <taxon>Flavobacteriales</taxon>
        <taxon>Flavobacteriaceae</taxon>
        <taxon>Zunongwangia</taxon>
    </lineage>
</organism>
<evidence type="ECO:0000256" key="1">
    <source>
        <dbReference type="SAM" id="Phobius"/>
    </source>
</evidence>
<dbReference type="RefSeq" id="WP_290236388.1">
    <property type="nucleotide sequence ID" value="NZ_JAUFPZ010000002.1"/>
</dbReference>
<dbReference type="Proteomes" id="UP001595793">
    <property type="component" value="Unassembled WGS sequence"/>
</dbReference>
<proteinExistence type="predicted"/>
<accession>A0ABV8HC61</accession>
<keyword evidence="1" id="KW-0472">Membrane</keyword>
<keyword evidence="1" id="KW-1133">Transmembrane helix</keyword>
<comment type="caution">
    <text evidence="2">The sequence shown here is derived from an EMBL/GenBank/DDBJ whole genome shotgun (WGS) entry which is preliminary data.</text>
</comment>
<reference evidence="3" key="1">
    <citation type="journal article" date="2019" name="Int. J. Syst. Evol. Microbiol.">
        <title>The Global Catalogue of Microorganisms (GCM) 10K type strain sequencing project: providing services to taxonomists for standard genome sequencing and annotation.</title>
        <authorList>
            <consortium name="The Broad Institute Genomics Platform"/>
            <consortium name="The Broad Institute Genome Sequencing Center for Infectious Disease"/>
            <person name="Wu L."/>
            <person name="Ma J."/>
        </authorList>
    </citation>
    <scope>NUCLEOTIDE SEQUENCE [LARGE SCALE GENOMIC DNA]</scope>
    <source>
        <strain evidence="3">CECT 9128</strain>
    </source>
</reference>
<name>A0ABV8HC61_9FLAO</name>
<evidence type="ECO:0000313" key="2">
    <source>
        <dbReference type="EMBL" id="MFC4028442.1"/>
    </source>
</evidence>